<evidence type="ECO:0000313" key="3">
    <source>
        <dbReference type="Proteomes" id="UP000638353"/>
    </source>
</evidence>
<name>A0A918WTP4_9ACTN</name>
<dbReference type="Proteomes" id="UP000638353">
    <property type="component" value="Unassembled WGS sequence"/>
</dbReference>
<reference evidence="2" key="2">
    <citation type="submission" date="2020-09" db="EMBL/GenBank/DDBJ databases">
        <authorList>
            <person name="Sun Q."/>
            <person name="Ohkuma M."/>
        </authorList>
    </citation>
    <scope>NUCLEOTIDE SEQUENCE</scope>
    <source>
        <strain evidence="2">JCM 4637</strain>
    </source>
</reference>
<proteinExistence type="predicted"/>
<dbReference type="EMBL" id="BMVC01000002">
    <property type="protein sequence ID" value="GHC81927.1"/>
    <property type="molecule type" value="Genomic_DNA"/>
</dbReference>
<dbReference type="InterPro" id="IPR003615">
    <property type="entry name" value="HNH_nuc"/>
</dbReference>
<evidence type="ECO:0000259" key="1">
    <source>
        <dbReference type="Pfam" id="PF13392"/>
    </source>
</evidence>
<accession>A0A918WTP4</accession>
<comment type="caution">
    <text evidence="2">The sequence shown here is derived from an EMBL/GenBank/DDBJ whole genome shotgun (WGS) entry which is preliminary data.</text>
</comment>
<gene>
    <name evidence="2" type="ORF">GCM10010334_09740</name>
</gene>
<evidence type="ECO:0000313" key="2">
    <source>
        <dbReference type="EMBL" id="GHC81927.1"/>
    </source>
</evidence>
<dbReference type="RefSeq" id="WP_189822203.1">
    <property type="nucleotide sequence ID" value="NZ_BMVC01000002.1"/>
</dbReference>
<dbReference type="SUPFAM" id="SSF54060">
    <property type="entry name" value="His-Me finger endonucleases"/>
    <property type="match status" value="1"/>
</dbReference>
<dbReference type="InterPro" id="IPR044930">
    <property type="entry name" value="Homing_endonuclease_His-Me"/>
</dbReference>
<dbReference type="GO" id="GO:0004519">
    <property type="term" value="F:endonuclease activity"/>
    <property type="evidence" value="ECO:0007669"/>
    <property type="project" value="InterPro"/>
</dbReference>
<protein>
    <recommendedName>
        <fullName evidence="1">HNH nuclease domain-containing protein</fullName>
    </recommendedName>
</protein>
<dbReference type="InterPro" id="IPR044925">
    <property type="entry name" value="His-Me_finger_sf"/>
</dbReference>
<dbReference type="Gene3D" id="3.90.75.10">
    <property type="entry name" value="Homing Intron 3 (I-ppo) Encoded Endonuclease, Chain A"/>
    <property type="match status" value="1"/>
</dbReference>
<feature type="domain" description="HNH nuclease" evidence="1">
    <location>
        <begin position="42"/>
        <end position="84"/>
    </location>
</feature>
<dbReference type="Pfam" id="PF13392">
    <property type="entry name" value="HNH_3"/>
    <property type="match status" value="1"/>
</dbReference>
<organism evidence="2 3">
    <name type="scientific">Streptomyces finlayi</name>
    <dbReference type="NCBI Taxonomy" id="67296"/>
    <lineage>
        <taxon>Bacteria</taxon>
        <taxon>Bacillati</taxon>
        <taxon>Actinomycetota</taxon>
        <taxon>Actinomycetes</taxon>
        <taxon>Kitasatosporales</taxon>
        <taxon>Streptomycetaceae</taxon>
        <taxon>Streptomyces</taxon>
    </lineage>
</organism>
<sequence length="142" mass="15995">MQDFTDRFLDKIQDAAGGCWQWTGHLKSNGYGQFTLAGRPAYAHRVAYELLRGPIEHGLVIDHLCRNRGCVNPGHLEPVTHRTNILRGVNVAAARARQTHCARGHHFDNATTYRAKNGTRHCRVCARFRARERRKGVHCAAA</sequence>
<dbReference type="AlphaFoldDB" id="A0A918WTP4"/>
<reference evidence="2" key="1">
    <citation type="journal article" date="2014" name="Int. J. Syst. Evol. Microbiol.">
        <title>Complete genome sequence of Corynebacterium casei LMG S-19264T (=DSM 44701T), isolated from a smear-ripened cheese.</title>
        <authorList>
            <consortium name="US DOE Joint Genome Institute (JGI-PGF)"/>
            <person name="Walter F."/>
            <person name="Albersmeier A."/>
            <person name="Kalinowski J."/>
            <person name="Ruckert C."/>
        </authorList>
    </citation>
    <scope>NUCLEOTIDE SEQUENCE</scope>
    <source>
        <strain evidence="2">JCM 4637</strain>
    </source>
</reference>